<accession>A0ABD3NY75</accession>
<dbReference type="SUPFAM" id="SSF50447">
    <property type="entry name" value="Translation proteins"/>
    <property type="match status" value="1"/>
</dbReference>
<evidence type="ECO:0000313" key="2">
    <source>
        <dbReference type="EMBL" id="KAL3780717.1"/>
    </source>
</evidence>
<evidence type="ECO:0000256" key="1">
    <source>
        <dbReference type="ARBA" id="ARBA00004229"/>
    </source>
</evidence>
<keyword evidence="3" id="KW-1185">Reference proteome</keyword>
<dbReference type="InterPro" id="IPR018163">
    <property type="entry name" value="Thr/Ala-tRNA-synth_IIc_edit"/>
</dbReference>
<name>A0ABD3NY75_9STRA</name>
<proteinExistence type="predicted"/>
<comment type="subcellular location">
    <subcellularLocation>
        <location evidence="1">Plastid</location>
        <location evidence="1">Chloroplast</location>
    </subcellularLocation>
</comment>
<protein>
    <recommendedName>
        <fullName evidence="4">Threonyl/alanyl tRNA synthetase SAD domain-containing protein</fullName>
    </recommendedName>
</protein>
<dbReference type="SUPFAM" id="SSF55186">
    <property type="entry name" value="ThrRS/AlaRS common domain"/>
    <property type="match status" value="2"/>
</dbReference>
<evidence type="ECO:0008006" key="4">
    <source>
        <dbReference type="Google" id="ProtNLM"/>
    </source>
</evidence>
<dbReference type="AlphaFoldDB" id="A0ABD3NY75"/>
<evidence type="ECO:0000313" key="3">
    <source>
        <dbReference type="Proteomes" id="UP001530315"/>
    </source>
</evidence>
<dbReference type="Proteomes" id="UP001530315">
    <property type="component" value="Unassembled WGS sequence"/>
</dbReference>
<sequence length="395" mass="42141">MGNGGGELRGRASGSAELGGGRNIILELLLAYFWMATANATELVHLTHDGNFQLDTVARVVRCRVVGGGDASAEEEGATTTLSVEITLDVTTMHPRGGGQPSDVGTITSGEVVAGNVGPDAIVATIRDVTIDRSTGVVVHAGVVVVPRDASFLADAYSSPDEVTLPWLFPPGSNVVVRVDPDRRLLNSECHTAGHVVDAAMARCDASLSPVKGYHFADGPYVEYDGKIDARERDAFLVVLRAAFQVRGRNRAFSSPPNLPAGGYLPNVLPRDPSFLNRGVFVRQQKNAPVRPLSRPKILNAKSNIYIKELIDDDMPTEIRSLPSYEAGALCDRPASDNDDDDGTIVRVVKVAGRHTPCGGTHVRSTGELRGRGWCVRGLKCKGGRVRVRYGPAEG</sequence>
<dbReference type="PANTHER" id="PTHR43462">
    <property type="entry name" value="ALANYL-TRNA EDITING PROTEIN"/>
    <property type="match status" value="1"/>
</dbReference>
<dbReference type="InterPro" id="IPR009000">
    <property type="entry name" value="Transl_B-barrel_sf"/>
</dbReference>
<dbReference type="Gene3D" id="3.30.980.10">
    <property type="entry name" value="Threonyl-trna Synthetase, Chain A, domain 2"/>
    <property type="match status" value="1"/>
</dbReference>
<gene>
    <name evidence="2" type="ORF">ACHAW5_003235</name>
</gene>
<comment type="caution">
    <text evidence="2">The sequence shown here is derived from an EMBL/GenBank/DDBJ whole genome shotgun (WGS) entry which is preliminary data.</text>
</comment>
<dbReference type="EMBL" id="JALLAZ020001099">
    <property type="protein sequence ID" value="KAL3780717.1"/>
    <property type="molecule type" value="Genomic_DNA"/>
</dbReference>
<reference evidence="2 3" key="1">
    <citation type="submission" date="2024-10" db="EMBL/GenBank/DDBJ databases">
        <title>Updated reference genomes for cyclostephanoid diatoms.</title>
        <authorList>
            <person name="Roberts W.R."/>
            <person name="Alverson A.J."/>
        </authorList>
    </citation>
    <scope>NUCLEOTIDE SEQUENCE [LARGE SCALE GENOMIC DNA]</scope>
    <source>
        <strain evidence="2 3">AJA276-08</strain>
    </source>
</reference>
<dbReference type="InterPro" id="IPR051335">
    <property type="entry name" value="Alanyl-tRNA_Editing_Enzymes"/>
</dbReference>
<dbReference type="Gene3D" id="2.40.30.130">
    <property type="match status" value="1"/>
</dbReference>
<dbReference type="GO" id="GO:0009507">
    <property type="term" value="C:chloroplast"/>
    <property type="evidence" value="ECO:0007669"/>
    <property type="project" value="UniProtKB-SubCell"/>
</dbReference>
<dbReference type="PANTHER" id="PTHR43462:SF2">
    <property type="entry name" value="THREONYL AND ALANYL TRNA SYNTHETASE SECOND ADDITIONAL DOMAIN-CONTAINING PROTEIN"/>
    <property type="match status" value="1"/>
</dbReference>
<organism evidence="2 3">
    <name type="scientific">Stephanodiscus triporus</name>
    <dbReference type="NCBI Taxonomy" id="2934178"/>
    <lineage>
        <taxon>Eukaryota</taxon>
        <taxon>Sar</taxon>
        <taxon>Stramenopiles</taxon>
        <taxon>Ochrophyta</taxon>
        <taxon>Bacillariophyta</taxon>
        <taxon>Coscinodiscophyceae</taxon>
        <taxon>Thalassiosirophycidae</taxon>
        <taxon>Stephanodiscales</taxon>
        <taxon>Stephanodiscaceae</taxon>
        <taxon>Stephanodiscus</taxon>
    </lineage>
</organism>